<evidence type="ECO:0000313" key="7">
    <source>
        <dbReference type="EMBL" id="PNF39477.1"/>
    </source>
</evidence>
<feature type="transmembrane region" description="Helical" evidence="5">
    <location>
        <begin position="279"/>
        <end position="302"/>
    </location>
</feature>
<feature type="transmembrane region" description="Helical" evidence="5">
    <location>
        <begin position="85"/>
        <end position="103"/>
    </location>
</feature>
<feature type="transmembrane region" description="Helical" evidence="5">
    <location>
        <begin position="245"/>
        <end position="267"/>
    </location>
</feature>
<feature type="transmembrane region" description="Helical" evidence="5">
    <location>
        <begin position="115"/>
        <end position="136"/>
    </location>
</feature>
<reference evidence="7 8" key="1">
    <citation type="submission" date="2017-12" db="EMBL/GenBank/DDBJ databases">
        <title>Hemimetabolous genomes reveal molecular basis of termite eusociality.</title>
        <authorList>
            <person name="Harrison M.C."/>
            <person name="Jongepier E."/>
            <person name="Robertson H.M."/>
            <person name="Arning N."/>
            <person name="Bitard-Feildel T."/>
            <person name="Chao H."/>
            <person name="Childers C.P."/>
            <person name="Dinh H."/>
            <person name="Doddapaneni H."/>
            <person name="Dugan S."/>
            <person name="Gowin J."/>
            <person name="Greiner C."/>
            <person name="Han Y."/>
            <person name="Hu H."/>
            <person name="Hughes D.S.T."/>
            <person name="Huylmans A.-K."/>
            <person name="Kemena C."/>
            <person name="Kremer L.P.M."/>
            <person name="Lee S.L."/>
            <person name="Lopez-Ezquerra A."/>
            <person name="Mallet L."/>
            <person name="Monroy-Kuhn J.M."/>
            <person name="Moser A."/>
            <person name="Murali S.C."/>
            <person name="Muzny D.M."/>
            <person name="Otani S."/>
            <person name="Piulachs M.-D."/>
            <person name="Poelchau M."/>
            <person name="Qu J."/>
            <person name="Schaub F."/>
            <person name="Wada-Katsumata A."/>
            <person name="Worley K.C."/>
            <person name="Xie Q."/>
            <person name="Ylla G."/>
            <person name="Poulsen M."/>
            <person name="Gibbs R.A."/>
            <person name="Schal C."/>
            <person name="Richards S."/>
            <person name="Belles X."/>
            <person name="Korb J."/>
            <person name="Bornberg-Bauer E."/>
        </authorList>
    </citation>
    <scope>NUCLEOTIDE SEQUENCE [LARGE SCALE GENOMIC DNA]</scope>
    <source>
        <tissue evidence="7">Whole body</tissue>
    </source>
</reference>
<protein>
    <recommendedName>
        <fullName evidence="6">Major facilitator superfamily (MFS) profile domain-containing protein</fullName>
    </recommendedName>
</protein>
<evidence type="ECO:0000256" key="3">
    <source>
        <dbReference type="ARBA" id="ARBA00022989"/>
    </source>
</evidence>
<dbReference type="GO" id="GO:0022857">
    <property type="term" value="F:transmembrane transporter activity"/>
    <property type="evidence" value="ECO:0007669"/>
    <property type="project" value="InterPro"/>
</dbReference>
<dbReference type="InterPro" id="IPR050549">
    <property type="entry name" value="MFS_Trehalose_Transporter"/>
</dbReference>
<keyword evidence="2 5" id="KW-0812">Transmembrane</keyword>
<dbReference type="InParanoid" id="A0A2J7RF79"/>
<feature type="transmembrane region" description="Helical" evidence="5">
    <location>
        <begin position="350"/>
        <end position="370"/>
    </location>
</feature>
<feature type="domain" description="Major facilitator superfamily (MFS) profile" evidence="6">
    <location>
        <begin position="17"/>
        <end position="447"/>
    </location>
</feature>
<dbReference type="EMBL" id="NEVH01004413">
    <property type="protein sequence ID" value="PNF39477.1"/>
    <property type="molecule type" value="Genomic_DNA"/>
</dbReference>
<comment type="caution">
    <text evidence="7">The sequence shown here is derived from an EMBL/GenBank/DDBJ whole genome shotgun (WGS) entry which is preliminary data.</text>
</comment>
<dbReference type="PRINTS" id="PR00171">
    <property type="entry name" value="SUGRTRNSPORT"/>
</dbReference>
<dbReference type="PANTHER" id="PTHR48021:SF1">
    <property type="entry name" value="GH07001P-RELATED"/>
    <property type="match status" value="1"/>
</dbReference>
<organism evidence="7 8">
    <name type="scientific">Cryptotermes secundus</name>
    <dbReference type="NCBI Taxonomy" id="105785"/>
    <lineage>
        <taxon>Eukaryota</taxon>
        <taxon>Metazoa</taxon>
        <taxon>Ecdysozoa</taxon>
        <taxon>Arthropoda</taxon>
        <taxon>Hexapoda</taxon>
        <taxon>Insecta</taxon>
        <taxon>Pterygota</taxon>
        <taxon>Neoptera</taxon>
        <taxon>Polyneoptera</taxon>
        <taxon>Dictyoptera</taxon>
        <taxon>Blattodea</taxon>
        <taxon>Blattoidea</taxon>
        <taxon>Termitoidae</taxon>
        <taxon>Kalotermitidae</taxon>
        <taxon>Cryptotermitinae</taxon>
        <taxon>Cryptotermes</taxon>
    </lineage>
</organism>
<feature type="transmembrane region" description="Helical" evidence="5">
    <location>
        <begin position="12"/>
        <end position="38"/>
    </location>
</feature>
<keyword evidence="4 5" id="KW-0472">Membrane</keyword>
<feature type="transmembrane region" description="Helical" evidence="5">
    <location>
        <begin position="148"/>
        <end position="169"/>
    </location>
</feature>
<comment type="subcellular location">
    <subcellularLocation>
        <location evidence="1">Membrane</location>
        <topology evidence="1">Multi-pass membrane protein</topology>
    </subcellularLocation>
</comment>
<dbReference type="STRING" id="105785.A0A2J7RF79"/>
<dbReference type="OrthoDB" id="6612291at2759"/>
<dbReference type="PROSITE" id="PS00217">
    <property type="entry name" value="SUGAR_TRANSPORT_2"/>
    <property type="match status" value="1"/>
</dbReference>
<feature type="transmembrane region" description="Helical" evidence="5">
    <location>
        <begin position="175"/>
        <end position="195"/>
    </location>
</feature>
<keyword evidence="3 5" id="KW-1133">Transmembrane helix</keyword>
<dbReference type="AlphaFoldDB" id="A0A2J7RF79"/>
<dbReference type="FunFam" id="1.20.1250.20:FF:000249">
    <property type="entry name" value="facilitated trehalose transporter Tret1"/>
    <property type="match status" value="1"/>
</dbReference>
<evidence type="ECO:0000259" key="6">
    <source>
        <dbReference type="PROSITE" id="PS50850"/>
    </source>
</evidence>
<dbReference type="Proteomes" id="UP000235965">
    <property type="component" value="Unassembled WGS sequence"/>
</dbReference>
<dbReference type="InterPro" id="IPR003663">
    <property type="entry name" value="Sugar/inositol_transpt"/>
</dbReference>
<dbReference type="PROSITE" id="PS50850">
    <property type="entry name" value="MFS"/>
    <property type="match status" value="1"/>
</dbReference>
<evidence type="ECO:0000256" key="1">
    <source>
        <dbReference type="ARBA" id="ARBA00004141"/>
    </source>
</evidence>
<feature type="transmembrane region" description="Helical" evidence="5">
    <location>
        <begin position="309"/>
        <end position="330"/>
    </location>
</feature>
<feature type="transmembrane region" description="Helical" evidence="5">
    <location>
        <begin position="425"/>
        <end position="443"/>
    </location>
</feature>
<evidence type="ECO:0000313" key="8">
    <source>
        <dbReference type="Proteomes" id="UP000235965"/>
    </source>
</evidence>
<dbReference type="Pfam" id="PF00083">
    <property type="entry name" value="Sugar_tr"/>
    <property type="match status" value="1"/>
</dbReference>
<dbReference type="InterPro" id="IPR020846">
    <property type="entry name" value="MFS_dom"/>
</dbReference>
<gene>
    <name evidence="7" type="ORF">B7P43_G11058</name>
</gene>
<dbReference type="InterPro" id="IPR036259">
    <property type="entry name" value="MFS_trans_sf"/>
</dbReference>
<dbReference type="PANTHER" id="PTHR48021">
    <property type="match status" value="1"/>
</dbReference>
<evidence type="ECO:0000256" key="4">
    <source>
        <dbReference type="ARBA" id="ARBA00023136"/>
    </source>
</evidence>
<evidence type="ECO:0000256" key="5">
    <source>
        <dbReference type="SAM" id="Phobius"/>
    </source>
</evidence>
<name>A0A2J7RF79_9NEOP</name>
<proteinExistence type="predicted"/>
<dbReference type="Gene3D" id="1.20.1250.20">
    <property type="entry name" value="MFS general substrate transporter like domains"/>
    <property type="match status" value="2"/>
</dbReference>
<dbReference type="GO" id="GO:0016020">
    <property type="term" value="C:membrane"/>
    <property type="evidence" value="ECO:0007669"/>
    <property type="project" value="UniProtKB-SubCell"/>
</dbReference>
<keyword evidence="8" id="KW-1185">Reference proteome</keyword>
<dbReference type="FunCoup" id="A0A2J7RF79">
    <property type="interactions" value="36"/>
</dbReference>
<dbReference type="InterPro" id="IPR005829">
    <property type="entry name" value="Sugar_transporter_CS"/>
</dbReference>
<feature type="transmembrane region" description="Helical" evidence="5">
    <location>
        <begin position="58"/>
        <end position="78"/>
    </location>
</feature>
<dbReference type="InterPro" id="IPR005828">
    <property type="entry name" value="MFS_sugar_transport-like"/>
</dbReference>
<sequence>MEGGQDRSRSALHQLAVILVAAVSTVASGMSLGFSAIALPELLRADSPDHLDIDEASWFASVASIATPLGCLLCGPLLDRFGRRVALLALNVPFTLGWLTLAFTPSPVSTPVLYLGRILTGLGTGMASIPACVYIAEVSDQSLRGMLVTWPSIGISAGILVVYILGAFLKDNWRLVAGLSAAFPILTAVSTLVLLPESPLWLLSKGRDRDTELRAVPGPQEALQAGRQLGKLRALTLPQAWKPLFVLNGYFFFQQFSGIYVVVYYAVDIILQAGVSMDEYVVTVLLGVVQLVAGIGVSFALTRCGRRPMSLLSGVGMTVCMMGLAVYLQLVPNGSQAALSNRELSSIPLGLLLAYVVAGAIGFHTLPWAMLGEMYPPLVKGLAGGLTTCLAYLFSFAALKIYPYLLMLLGGDAVNPKTSTSEGVFYFYGVTSLLATAFVLLFLTETHRKSLQQIEQEFLERPLTRSVALWCGDYGTSAELCRN</sequence>
<accession>A0A2J7RF79</accession>
<evidence type="ECO:0000256" key="2">
    <source>
        <dbReference type="ARBA" id="ARBA00022692"/>
    </source>
</evidence>
<dbReference type="SUPFAM" id="SSF103473">
    <property type="entry name" value="MFS general substrate transporter"/>
    <property type="match status" value="1"/>
</dbReference>
<feature type="transmembrane region" description="Helical" evidence="5">
    <location>
        <begin position="382"/>
        <end position="405"/>
    </location>
</feature>